<protein>
    <recommendedName>
        <fullName evidence="3">Lipoprotein</fullName>
    </recommendedName>
</protein>
<sequence length="386" mass="42413">MRSLLIIVLVFLLVACSDKPESFLPNEKFNSIFENPSEGVNYEPLDIIQTEDNGYLILAESALDAVFIMKITSLGQLAWSTTMPATFENPVADLIFNEGKYYFIASTQADQTATLIEVDDFNQSVTPTQRTYVGYRNPLAFGRMNPENFLLLNYNDTTGPVLSKIQSGFGQEWARRYDSTAIEIDAIDEIRNNTSANFFVGGFDNGENTYFHSLRTNGYALTFTDEQGIETGKVSGTSEDKVISYAYLGNQAGAINYVVNGNSFFQLAMPLQNNDSISLNQVGGESLIDKTENDNAQIINTEVVATANIINLYGTVDGRIKWTNYAVGSGSIQQIDYVGGNDPLKVKKAIGTRDGGIAILAKITIAGSRERIAVQKIPREELLGIN</sequence>
<organism evidence="1 2">
    <name type="scientific">Marivirga atlantica</name>
    <dbReference type="NCBI Taxonomy" id="1548457"/>
    <lineage>
        <taxon>Bacteria</taxon>
        <taxon>Pseudomonadati</taxon>
        <taxon>Bacteroidota</taxon>
        <taxon>Cytophagia</taxon>
        <taxon>Cytophagales</taxon>
        <taxon>Marivirgaceae</taxon>
        <taxon>Marivirga</taxon>
    </lineage>
</organism>
<keyword evidence="2" id="KW-1185">Reference proteome</keyword>
<proteinExistence type="predicted"/>
<reference evidence="1" key="1">
    <citation type="submission" date="2021-01" db="EMBL/GenBank/DDBJ databases">
        <title>Marivirga sp. nov., isolated from intertidal surface sediments.</title>
        <authorList>
            <person name="Zhang M."/>
        </authorList>
    </citation>
    <scope>NUCLEOTIDE SEQUENCE</scope>
    <source>
        <strain evidence="1">SM1354</strain>
    </source>
</reference>
<comment type="caution">
    <text evidence="1">The sequence shown here is derived from an EMBL/GenBank/DDBJ whole genome shotgun (WGS) entry which is preliminary data.</text>
</comment>
<dbReference type="Proteomes" id="UP000642920">
    <property type="component" value="Unassembled WGS sequence"/>
</dbReference>
<dbReference type="EMBL" id="JAERQG010000001">
    <property type="protein sequence ID" value="MBL0764451.1"/>
    <property type="molecule type" value="Genomic_DNA"/>
</dbReference>
<evidence type="ECO:0000313" key="1">
    <source>
        <dbReference type="EMBL" id="MBL0764451.1"/>
    </source>
</evidence>
<dbReference type="RefSeq" id="WP_201918032.1">
    <property type="nucleotide sequence ID" value="NZ_JAERQG010000001.1"/>
</dbReference>
<name>A0A937DIR2_9BACT</name>
<accession>A0A937DIR2</accession>
<evidence type="ECO:0008006" key="3">
    <source>
        <dbReference type="Google" id="ProtNLM"/>
    </source>
</evidence>
<dbReference type="AlphaFoldDB" id="A0A937DIR2"/>
<gene>
    <name evidence="1" type="ORF">JKP34_04245</name>
</gene>
<evidence type="ECO:0000313" key="2">
    <source>
        <dbReference type="Proteomes" id="UP000642920"/>
    </source>
</evidence>
<dbReference type="PROSITE" id="PS51257">
    <property type="entry name" value="PROKAR_LIPOPROTEIN"/>
    <property type="match status" value="1"/>
</dbReference>